<sequence length="109" mass="12075">MNVHRVGILAALSAFSCSVLAECVLFEGQQAKLSYRLNTSAEECKYVRYNGGSVVTLDVSYPDMKIVNSKIISDSMVSIYLVSIFGEYNQDAIFEGRQGGLKEQVQHLM</sequence>
<feature type="chain" id="PRO_5012560269" description="Lipoprotein" evidence="1">
    <location>
        <begin position="22"/>
        <end position="109"/>
    </location>
</feature>
<dbReference type="EMBL" id="NQKQ01000018">
    <property type="protein sequence ID" value="PAA08976.1"/>
    <property type="molecule type" value="Genomic_DNA"/>
</dbReference>
<accession>A0A267A8X7</accession>
<evidence type="ECO:0000313" key="2">
    <source>
        <dbReference type="EMBL" id="PAA08976.1"/>
    </source>
</evidence>
<organism evidence="2 3">
    <name type="scientific">Pseudomonas fragi</name>
    <dbReference type="NCBI Taxonomy" id="296"/>
    <lineage>
        <taxon>Bacteria</taxon>
        <taxon>Pseudomonadati</taxon>
        <taxon>Pseudomonadota</taxon>
        <taxon>Gammaproteobacteria</taxon>
        <taxon>Pseudomonadales</taxon>
        <taxon>Pseudomonadaceae</taxon>
        <taxon>Pseudomonas</taxon>
    </lineage>
</organism>
<evidence type="ECO:0000256" key="1">
    <source>
        <dbReference type="SAM" id="SignalP"/>
    </source>
</evidence>
<name>A0A267A8X7_PSEFR</name>
<proteinExistence type="predicted"/>
<dbReference type="OrthoDB" id="7039502at2"/>
<dbReference type="AlphaFoldDB" id="A0A267A8X7"/>
<reference evidence="2 3" key="1">
    <citation type="submission" date="2017-08" db="EMBL/GenBank/DDBJ databases">
        <title>Genomic and metabolic characterisation of spoilage-associated Pseudomonas species.</title>
        <authorList>
            <person name="Stanborough T."/>
            <person name="Fegan N."/>
            <person name="Powell S.M."/>
            <person name="Singh T."/>
            <person name="Tamplin M.L."/>
            <person name="Chandry P.S."/>
        </authorList>
    </citation>
    <scope>NUCLEOTIDE SEQUENCE [LARGE SCALE GENOMIC DNA]</scope>
    <source>
        <strain evidence="2 3">F1801</strain>
    </source>
</reference>
<comment type="caution">
    <text evidence="2">The sequence shown here is derived from an EMBL/GenBank/DDBJ whole genome shotgun (WGS) entry which is preliminary data.</text>
</comment>
<dbReference type="PROSITE" id="PS51257">
    <property type="entry name" value="PROKAR_LIPOPROTEIN"/>
    <property type="match status" value="1"/>
</dbReference>
<feature type="signal peptide" evidence="1">
    <location>
        <begin position="1"/>
        <end position="21"/>
    </location>
</feature>
<gene>
    <name evidence="2" type="ORF">CJU81_15865</name>
</gene>
<keyword evidence="1" id="KW-0732">Signal</keyword>
<protein>
    <recommendedName>
        <fullName evidence="4">Lipoprotein</fullName>
    </recommendedName>
</protein>
<evidence type="ECO:0008006" key="4">
    <source>
        <dbReference type="Google" id="ProtNLM"/>
    </source>
</evidence>
<dbReference type="Proteomes" id="UP000215861">
    <property type="component" value="Unassembled WGS sequence"/>
</dbReference>
<dbReference type="RefSeq" id="WP_141232611.1">
    <property type="nucleotide sequence ID" value="NZ_NQKQ01000018.1"/>
</dbReference>
<evidence type="ECO:0000313" key="3">
    <source>
        <dbReference type="Proteomes" id="UP000215861"/>
    </source>
</evidence>